<protein>
    <recommendedName>
        <fullName evidence="1">RNase H type-1 domain-containing protein</fullName>
    </recommendedName>
</protein>
<dbReference type="Pfam" id="PF13456">
    <property type="entry name" value="RVT_3"/>
    <property type="match status" value="1"/>
</dbReference>
<keyword evidence="3" id="KW-1185">Reference proteome</keyword>
<reference evidence="2" key="2">
    <citation type="submission" date="2023-02" db="EMBL/GenBank/DDBJ databases">
        <authorList>
            <person name="Swenson N.G."/>
            <person name="Wegrzyn J.L."/>
            <person name="Mcevoy S.L."/>
        </authorList>
    </citation>
    <scope>NUCLEOTIDE SEQUENCE</scope>
    <source>
        <strain evidence="2">91603</strain>
        <tissue evidence="2">Leaf</tissue>
    </source>
</reference>
<reference evidence="2" key="1">
    <citation type="journal article" date="2022" name="Plant J.">
        <title>Strategies of tolerance reflected in two North American maple genomes.</title>
        <authorList>
            <person name="McEvoy S.L."/>
            <person name="Sezen U.U."/>
            <person name="Trouern-Trend A."/>
            <person name="McMahon S.M."/>
            <person name="Schaberg P.G."/>
            <person name="Yang J."/>
            <person name="Wegrzyn J.L."/>
            <person name="Swenson N.G."/>
        </authorList>
    </citation>
    <scope>NUCLEOTIDE SEQUENCE</scope>
    <source>
        <strain evidence="2">91603</strain>
    </source>
</reference>
<dbReference type="GO" id="GO:0003676">
    <property type="term" value="F:nucleic acid binding"/>
    <property type="evidence" value="ECO:0007669"/>
    <property type="project" value="InterPro"/>
</dbReference>
<dbReference type="EMBL" id="JAJSOW010000106">
    <property type="protein sequence ID" value="KAI9161015.1"/>
    <property type="molecule type" value="Genomic_DNA"/>
</dbReference>
<dbReference type="Proteomes" id="UP001064489">
    <property type="component" value="Chromosome 2"/>
</dbReference>
<dbReference type="AlphaFoldDB" id="A0AAD5IE11"/>
<gene>
    <name evidence="2" type="ORF">LWI28_013627</name>
</gene>
<sequence length="69" mass="7378">MLADSHLIGIGMVVRDSNGSIYAFSISRNKACFSLSVAQATSILLGLRLPVDDGLLPAVLESDTNGWWI</sequence>
<dbReference type="InterPro" id="IPR002156">
    <property type="entry name" value="RNaseH_domain"/>
</dbReference>
<organism evidence="2 3">
    <name type="scientific">Acer negundo</name>
    <name type="common">Box elder</name>
    <dbReference type="NCBI Taxonomy" id="4023"/>
    <lineage>
        <taxon>Eukaryota</taxon>
        <taxon>Viridiplantae</taxon>
        <taxon>Streptophyta</taxon>
        <taxon>Embryophyta</taxon>
        <taxon>Tracheophyta</taxon>
        <taxon>Spermatophyta</taxon>
        <taxon>Magnoliopsida</taxon>
        <taxon>eudicotyledons</taxon>
        <taxon>Gunneridae</taxon>
        <taxon>Pentapetalae</taxon>
        <taxon>rosids</taxon>
        <taxon>malvids</taxon>
        <taxon>Sapindales</taxon>
        <taxon>Sapindaceae</taxon>
        <taxon>Hippocastanoideae</taxon>
        <taxon>Acereae</taxon>
        <taxon>Acer</taxon>
    </lineage>
</organism>
<accession>A0AAD5IE11</accession>
<comment type="caution">
    <text evidence="2">The sequence shown here is derived from an EMBL/GenBank/DDBJ whole genome shotgun (WGS) entry which is preliminary data.</text>
</comment>
<evidence type="ECO:0000313" key="2">
    <source>
        <dbReference type="EMBL" id="KAI9161015.1"/>
    </source>
</evidence>
<feature type="domain" description="RNase H type-1" evidence="1">
    <location>
        <begin position="9"/>
        <end position="64"/>
    </location>
</feature>
<name>A0AAD5IE11_ACENE</name>
<dbReference type="GO" id="GO:0004523">
    <property type="term" value="F:RNA-DNA hybrid ribonuclease activity"/>
    <property type="evidence" value="ECO:0007669"/>
    <property type="project" value="InterPro"/>
</dbReference>
<evidence type="ECO:0000313" key="3">
    <source>
        <dbReference type="Proteomes" id="UP001064489"/>
    </source>
</evidence>
<evidence type="ECO:0000259" key="1">
    <source>
        <dbReference type="Pfam" id="PF13456"/>
    </source>
</evidence>
<proteinExistence type="predicted"/>